<dbReference type="Gene3D" id="2.130.10.130">
    <property type="entry name" value="Integrin alpha, N-terminal"/>
    <property type="match status" value="2"/>
</dbReference>
<dbReference type="PANTHER" id="PTHR30383">
    <property type="entry name" value="THIOESTERASE 1/PROTEASE 1/LYSOPHOSPHOLIPASE L1"/>
    <property type="match status" value="1"/>
</dbReference>
<dbReference type="InterPro" id="IPR013830">
    <property type="entry name" value="SGNH_hydro"/>
</dbReference>
<dbReference type="InterPro" id="IPR051532">
    <property type="entry name" value="Ester_Hydrolysis_Enzymes"/>
</dbReference>
<evidence type="ECO:0000256" key="1">
    <source>
        <dbReference type="ARBA" id="ARBA00022729"/>
    </source>
</evidence>
<sequence length="899" mass="99346">MHIVSSLGIALRTSVLLLGLAHDAVAVPMEIPDLPLYNGTISALSPDLVRRADPRDFYLRLMPVGASIVRGLPPAPEDTAKENNGFRKALRDKLRFDGWKVNMVGGISSGSMADNDVEAVGGDTIDQTHERVRRSAPIWQPNLYLINCGTNDASTDGLTRGAGERMRNMIETMFSHTPDAVIILSTLLQHGRVQSEVEDVNRQYRSLVSQMQGPDPRNPRAKVFLAEMQDGFITWPRDIWDNIHPNWEGFRKMAAVWVNAINRVNDLNWLSAPNGNTKFPDGDSHSTCTKEPGSGADNPHGAGVKFLFAGDPTIRDDGAYRHQSQSKGQIFRERLPSGCSFYWAQLTDFGAPREQALDELIVIDESTDNMWVYVNRGSGRLDPKASFKVNHFCITRGIRWGDINGDGLDDYICIAPDGTPFVAINTSKLGQTVPTFGNFFQWRNPIAGYPQDRVLLGDIDGDGRLDYCVRHDNGDLHCYRNGGFGNGAGYWQDIGQGRAVFLSKNTGDARGLRFVDINGDGRADWIWIDNQGGTRIYINKRGVDKGLIPYWEQAAGTHPGMGEAIDRPMIQFGRVYGSSFADYTRFYNDECDGQTCRVSITAWENKAHEANGGRWQKGDGARFGDLTGTGFDDYIWISAFGQINIFPNKARQGNFDWYKSVAWGATVKFETGFNRRQLHIGDWNGDGLADIIGVDRATGALTIWYNNWDGTSFNFNKRTAGGTANRCTLGWGVLYHDTAHHFADITGNGKVDYICVYPDGRMTAMLNTDTGFGDAGQIKYGEDLDRANFRFADVNGDGLADILHVDKFTGDARVFYNKGPNRNPAANGGSSITWERPSAAYRGTRRGANMHYPSLSGQGRADMVDIEPNTAHGWISFNTCPAGGDDGDIVDPRLPAYTP</sequence>
<dbReference type="PANTHER" id="PTHR30383:SF31">
    <property type="entry name" value="SGNH HYDROLASE-TYPE ESTERASE DOMAIN-CONTAINING PROTEIN-RELATED"/>
    <property type="match status" value="1"/>
</dbReference>
<keyword evidence="6" id="KW-1185">Reference proteome</keyword>
<feature type="chain" id="PRO_5040347644" description="SGNH hydrolase-type esterase domain-containing protein" evidence="3">
    <location>
        <begin position="27"/>
        <end position="899"/>
    </location>
</feature>
<feature type="non-terminal residue" evidence="5">
    <location>
        <position position="899"/>
    </location>
</feature>
<keyword evidence="1 3" id="KW-0732">Signal</keyword>
<dbReference type="SUPFAM" id="SSF69318">
    <property type="entry name" value="Integrin alpha N-terminal domain"/>
    <property type="match status" value="1"/>
</dbReference>
<proteinExistence type="predicted"/>
<organism evidence="5 6">
    <name type="scientific">Plectosphaerella plurivora</name>
    <dbReference type="NCBI Taxonomy" id="936078"/>
    <lineage>
        <taxon>Eukaryota</taxon>
        <taxon>Fungi</taxon>
        <taxon>Dikarya</taxon>
        <taxon>Ascomycota</taxon>
        <taxon>Pezizomycotina</taxon>
        <taxon>Sordariomycetes</taxon>
        <taxon>Hypocreomycetidae</taxon>
        <taxon>Glomerellales</taxon>
        <taxon>Plectosphaerellaceae</taxon>
        <taxon>Plectosphaerella</taxon>
    </lineage>
</organism>
<evidence type="ECO:0000259" key="4">
    <source>
        <dbReference type="Pfam" id="PF13472"/>
    </source>
</evidence>
<gene>
    <name evidence="5" type="ORF">F5X68DRAFT_129659</name>
</gene>
<feature type="signal peptide" evidence="3">
    <location>
        <begin position="1"/>
        <end position="26"/>
    </location>
</feature>
<dbReference type="Gene3D" id="3.40.50.1110">
    <property type="entry name" value="SGNH hydrolase"/>
    <property type="match status" value="1"/>
</dbReference>
<dbReference type="GO" id="GO:0004622">
    <property type="term" value="F:phosphatidylcholine lysophospholipase activity"/>
    <property type="evidence" value="ECO:0007669"/>
    <property type="project" value="TreeGrafter"/>
</dbReference>
<evidence type="ECO:0000256" key="3">
    <source>
        <dbReference type="SAM" id="SignalP"/>
    </source>
</evidence>
<dbReference type="EMBL" id="JAGSXJ010000004">
    <property type="protein sequence ID" value="KAH6692576.1"/>
    <property type="molecule type" value="Genomic_DNA"/>
</dbReference>
<evidence type="ECO:0000313" key="5">
    <source>
        <dbReference type="EMBL" id="KAH6692576.1"/>
    </source>
</evidence>
<dbReference type="Pfam" id="PF13517">
    <property type="entry name" value="FG-GAP_3"/>
    <property type="match status" value="3"/>
</dbReference>
<dbReference type="InterPro" id="IPR036514">
    <property type="entry name" value="SGNH_hydro_sf"/>
</dbReference>
<comment type="caution">
    <text evidence="5">The sequence shown here is derived from an EMBL/GenBank/DDBJ whole genome shotgun (WGS) entry which is preliminary data.</text>
</comment>
<dbReference type="SUPFAM" id="SSF52266">
    <property type="entry name" value="SGNH hydrolase"/>
    <property type="match status" value="1"/>
</dbReference>
<protein>
    <recommendedName>
        <fullName evidence="4">SGNH hydrolase-type esterase domain-containing protein</fullName>
    </recommendedName>
</protein>
<evidence type="ECO:0000256" key="2">
    <source>
        <dbReference type="SAM" id="MobiDB-lite"/>
    </source>
</evidence>
<accession>A0A9P8VK16</accession>
<feature type="region of interest" description="Disordered" evidence="2">
    <location>
        <begin position="278"/>
        <end position="300"/>
    </location>
</feature>
<dbReference type="Pfam" id="PF13472">
    <property type="entry name" value="Lipase_GDSL_2"/>
    <property type="match status" value="1"/>
</dbReference>
<evidence type="ECO:0000313" key="6">
    <source>
        <dbReference type="Proteomes" id="UP000770015"/>
    </source>
</evidence>
<dbReference type="Proteomes" id="UP000770015">
    <property type="component" value="Unassembled WGS sequence"/>
</dbReference>
<name>A0A9P8VK16_9PEZI</name>
<dbReference type="InterPro" id="IPR013517">
    <property type="entry name" value="FG-GAP"/>
</dbReference>
<dbReference type="OrthoDB" id="3915838at2759"/>
<reference evidence="5" key="1">
    <citation type="journal article" date="2021" name="Nat. Commun.">
        <title>Genetic determinants of endophytism in the Arabidopsis root mycobiome.</title>
        <authorList>
            <person name="Mesny F."/>
            <person name="Miyauchi S."/>
            <person name="Thiergart T."/>
            <person name="Pickel B."/>
            <person name="Atanasova L."/>
            <person name="Karlsson M."/>
            <person name="Huettel B."/>
            <person name="Barry K.W."/>
            <person name="Haridas S."/>
            <person name="Chen C."/>
            <person name="Bauer D."/>
            <person name="Andreopoulos W."/>
            <person name="Pangilinan J."/>
            <person name="LaButti K."/>
            <person name="Riley R."/>
            <person name="Lipzen A."/>
            <person name="Clum A."/>
            <person name="Drula E."/>
            <person name="Henrissat B."/>
            <person name="Kohler A."/>
            <person name="Grigoriev I.V."/>
            <person name="Martin F.M."/>
            <person name="Hacquard S."/>
        </authorList>
    </citation>
    <scope>NUCLEOTIDE SEQUENCE</scope>
    <source>
        <strain evidence="5">MPI-SDFR-AT-0117</strain>
    </source>
</reference>
<feature type="domain" description="SGNH hydrolase-type esterase" evidence="4">
    <location>
        <begin position="115"/>
        <end position="251"/>
    </location>
</feature>
<dbReference type="InterPro" id="IPR028994">
    <property type="entry name" value="Integrin_alpha_N"/>
</dbReference>
<dbReference type="AlphaFoldDB" id="A0A9P8VK16"/>